<sequence>MARNAGCHVAPPRTTACTMSAIGSVRLMPVIACAHAAHIPSCAARRMMRGVSLPAILIGLVLALAATVMASRLLLTARAAYAAVAEDTLIGEKGQQALEVITTQLRQSGWSPQGWPPGEPALAALANCGQATPGPLPTCTSAALTPGAASASSGSDLLQVRFAGSSAPTDAGLADETVVDCAGQGVPETRTPASGAPAGLSLFYIGRADDGEPQLLCRYPSRQTGRMMDGHWTSRSLIRGVEHLRFRFGVDDNGDGTPDRILSATDIGANTATWQRVISAQVALVVRAERRSASGPSPALTLFRDPDIRYTPQDAPQRLRKVFTAAVQLRNPPPCGAATC</sequence>
<evidence type="ECO:0000313" key="2">
    <source>
        <dbReference type="Proteomes" id="UP000004277"/>
    </source>
</evidence>
<organism evidence="1 2">
    <name type="scientific">Imbroritus primus</name>
    <dbReference type="NCBI Taxonomy" id="3058603"/>
    <lineage>
        <taxon>Bacteria</taxon>
        <taxon>Pseudomonadati</taxon>
        <taxon>Pseudomonadota</taxon>
        <taxon>Betaproteobacteria</taxon>
        <taxon>Burkholderiales</taxon>
        <taxon>Burkholderiaceae</taxon>
        <taxon>Imbroritus</taxon>
    </lineage>
</organism>
<dbReference type="Proteomes" id="UP000004277">
    <property type="component" value="Unassembled WGS sequence"/>
</dbReference>
<dbReference type="EMBL" id="AKCV02000015">
    <property type="protein sequence ID" value="TMS58122.1"/>
    <property type="molecule type" value="Genomic_DNA"/>
</dbReference>
<protein>
    <submittedName>
        <fullName evidence="1">Pilus assembly protein PilW</fullName>
    </submittedName>
</protein>
<reference evidence="1" key="1">
    <citation type="submission" date="2019-05" db="EMBL/GenBank/DDBJ databases">
        <title>Revised genome assembly of Burkholderiaceae (previously Ralstonia) sp. PBA.</title>
        <authorList>
            <person name="Gan H.M."/>
        </authorList>
    </citation>
    <scope>NUCLEOTIDE SEQUENCE</scope>
    <source>
        <strain evidence="1">PBA</strain>
    </source>
</reference>
<accession>A0ACD3SPG7</accession>
<name>A0ACD3SPG7_9BURK</name>
<evidence type="ECO:0000313" key="1">
    <source>
        <dbReference type="EMBL" id="TMS58122.1"/>
    </source>
</evidence>
<proteinExistence type="predicted"/>
<keyword evidence="2" id="KW-1185">Reference proteome</keyword>
<gene>
    <name evidence="1" type="ORF">MW7_005015</name>
</gene>
<comment type="caution">
    <text evidence="1">The sequence shown here is derived from an EMBL/GenBank/DDBJ whole genome shotgun (WGS) entry which is preliminary data.</text>
</comment>